<keyword evidence="2" id="KW-0378">Hydrolase</keyword>
<dbReference type="SUPFAM" id="SSF53474">
    <property type="entry name" value="alpha/beta-Hydrolases"/>
    <property type="match status" value="1"/>
</dbReference>
<feature type="domain" description="Fungal lipase-type" evidence="1">
    <location>
        <begin position="130"/>
        <end position="294"/>
    </location>
</feature>
<dbReference type="EMBL" id="JBHSQJ010000170">
    <property type="protein sequence ID" value="MFC5911479.1"/>
    <property type="molecule type" value="Genomic_DNA"/>
</dbReference>
<dbReference type="PANTHER" id="PTHR45856:SF24">
    <property type="entry name" value="FUNGAL LIPASE-LIKE DOMAIN-CONTAINING PROTEIN"/>
    <property type="match status" value="1"/>
</dbReference>
<dbReference type="PANTHER" id="PTHR45856">
    <property type="entry name" value="ALPHA/BETA-HYDROLASES SUPERFAMILY PROTEIN"/>
    <property type="match status" value="1"/>
</dbReference>
<dbReference type="Proteomes" id="UP001596174">
    <property type="component" value="Unassembled WGS sequence"/>
</dbReference>
<evidence type="ECO:0000259" key="1">
    <source>
        <dbReference type="Pfam" id="PF01764"/>
    </source>
</evidence>
<reference evidence="3" key="1">
    <citation type="journal article" date="2019" name="Int. J. Syst. Evol. Microbiol.">
        <title>The Global Catalogue of Microorganisms (GCM) 10K type strain sequencing project: providing services to taxonomists for standard genome sequencing and annotation.</title>
        <authorList>
            <consortium name="The Broad Institute Genomics Platform"/>
            <consortium name="The Broad Institute Genome Sequencing Center for Infectious Disease"/>
            <person name="Wu L."/>
            <person name="Ma J."/>
        </authorList>
    </citation>
    <scope>NUCLEOTIDE SEQUENCE [LARGE SCALE GENOMIC DNA]</scope>
    <source>
        <strain evidence="3">JCM 4816</strain>
    </source>
</reference>
<dbReference type="Pfam" id="PF01764">
    <property type="entry name" value="Lipase_3"/>
    <property type="match status" value="1"/>
</dbReference>
<accession>A0ABW1GDE9</accession>
<evidence type="ECO:0000313" key="3">
    <source>
        <dbReference type="Proteomes" id="UP001596174"/>
    </source>
</evidence>
<gene>
    <name evidence="2" type="ORF">ACFP3V_30270</name>
</gene>
<dbReference type="Gene3D" id="3.40.50.1820">
    <property type="entry name" value="alpha/beta hydrolase"/>
    <property type="match status" value="1"/>
</dbReference>
<dbReference type="InterPro" id="IPR002921">
    <property type="entry name" value="Fungal_lipase-type"/>
</dbReference>
<dbReference type="InterPro" id="IPR029058">
    <property type="entry name" value="AB_hydrolase_fold"/>
</dbReference>
<dbReference type="EC" id="3.1.1.-" evidence="2"/>
<proteinExistence type="predicted"/>
<name>A0ABW1GDE9_9ACTN</name>
<comment type="caution">
    <text evidence="2">The sequence shown here is derived from an EMBL/GenBank/DDBJ whole genome shotgun (WGS) entry which is preliminary data.</text>
</comment>
<organism evidence="2 3">
    <name type="scientific">Streptacidiphilus monticola</name>
    <dbReference type="NCBI Taxonomy" id="2161674"/>
    <lineage>
        <taxon>Bacteria</taxon>
        <taxon>Bacillati</taxon>
        <taxon>Actinomycetota</taxon>
        <taxon>Actinomycetes</taxon>
        <taxon>Kitasatosporales</taxon>
        <taxon>Streptomycetaceae</taxon>
        <taxon>Streptacidiphilus</taxon>
    </lineage>
</organism>
<sequence length="384" mass="41242">MPTPLTMAPNVRAEDGLWVQDAEAPPLAALRPLTPAAKGVFPVYHDLTERLIHPADPIQPGVTHPDRVVARTLATCAGYAYSDAGTVATMMARLGLEGNRCRMIGTYVDAMFIASTAFLVQSASGRVVILAYRGTQPTGLISWLADADLARSKIALTVGGEPCDVHGGFYRNTRATRYKITEALLRAKQGLPITAPKGTTHPGPKTPALQPMEALYITGHSLGGAIAAIHTILLMTDDNQHAALGDVHKATYTFGQPMVGSPELAQGCDAIAALRDNVVRFVYRKDPVPHVPPRDAGSFAHFGREYAFDRGAWTPRLRKSEQMHGVVGLLSSGLSFLTGRISALHALSMGYQIDDHAPQHYIEALTPEGGLTEFGDHPYRNTPA</sequence>
<evidence type="ECO:0000313" key="2">
    <source>
        <dbReference type="EMBL" id="MFC5911479.1"/>
    </source>
</evidence>
<dbReference type="CDD" id="cd00519">
    <property type="entry name" value="Lipase_3"/>
    <property type="match status" value="1"/>
</dbReference>
<keyword evidence="3" id="KW-1185">Reference proteome</keyword>
<protein>
    <submittedName>
        <fullName evidence="2">Lipase family protein</fullName>
        <ecNumber evidence="2">3.1.1.-</ecNumber>
    </submittedName>
</protein>
<dbReference type="RefSeq" id="WP_380590513.1">
    <property type="nucleotide sequence ID" value="NZ_JBHSQJ010000170.1"/>
</dbReference>
<dbReference type="InterPro" id="IPR051218">
    <property type="entry name" value="Sec_MonoDiacylglyc_Lipase"/>
</dbReference>
<dbReference type="GO" id="GO:0016787">
    <property type="term" value="F:hydrolase activity"/>
    <property type="evidence" value="ECO:0007669"/>
    <property type="project" value="UniProtKB-KW"/>
</dbReference>